<proteinExistence type="predicted"/>
<evidence type="ECO:0000313" key="2">
    <source>
        <dbReference type="Proteomes" id="UP001177021"/>
    </source>
</evidence>
<reference evidence="1" key="1">
    <citation type="submission" date="2023-10" db="EMBL/GenBank/DDBJ databases">
        <authorList>
            <person name="Rodriguez Cubillos JULIANA M."/>
            <person name="De Vega J."/>
        </authorList>
    </citation>
    <scope>NUCLEOTIDE SEQUENCE</scope>
</reference>
<dbReference type="Proteomes" id="UP001177021">
    <property type="component" value="Unassembled WGS sequence"/>
</dbReference>
<organism evidence="1 2">
    <name type="scientific">Trifolium pratense</name>
    <name type="common">Red clover</name>
    <dbReference type="NCBI Taxonomy" id="57577"/>
    <lineage>
        <taxon>Eukaryota</taxon>
        <taxon>Viridiplantae</taxon>
        <taxon>Streptophyta</taxon>
        <taxon>Embryophyta</taxon>
        <taxon>Tracheophyta</taxon>
        <taxon>Spermatophyta</taxon>
        <taxon>Magnoliopsida</taxon>
        <taxon>eudicotyledons</taxon>
        <taxon>Gunneridae</taxon>
        <taxon>Pentapetalae</taxon>
        <taxon>rosids</taxon>
        <taxon>fabids</taxon>
        <taxon>Fabales</taxon>
        <taxon>Fabaceae</taxon>
        <taxon>Papilionoideae</taxon>
        <taxon>50 kb inversion clade</taxon>
        <taxon>NPAAA clade</taxon>
        <taxon>Hologalegina</taxon>
        <taxon>IRL clade</taxon>
        <taxon>Trifolieae</taxon>
        <taxon>Trifolium</taxon>
    </lineage>
</organism>
<accession>A0ACB0LVL5</accession>
<dbReference type="EMBL" id="CASHSV030000615">
    <property type="protein sequence ID" value="CAJ2672393.1"/>
    <property type="molecule type" value="Genomic_DNA"/>
</dbReference>
<protein>
    <submittedName>
        <fullName evidence="1">Uncharacterized protein</fullName>
    </submittedName>
</protein>
<comment type="caution">
    <text evidence="1">The sequence shown here is derived from an EMBL/GenBank/DDBJ whole genome shotgun (WGS) entry which is preliminary data.</text>
</comment>
<name>A0ACB0LVL5_TRIPR</name>
<gene>
    <name evidence="1" type="ORF">MILVUS5_LOCUS36028</name>
</gene>
<evidence type="ECO:0000313" key="1">
    <source>
        <dbReference type="EMBL" id="CAJ2672393.1"/>
    </source>
</evidence>
<sequence length="169" mass="19698">MADVKDSFMMEPKSSTTTITSSSQKHHRTFLMVQNILRIFVIVLTAVSIVVMVTNNQSFMVITFQIEAHFYYSSSLKFFVAANGVVCFLSVLRLIINLLMRKQTPQRKDYYFYIFLLDLLDVQQPQPLDMWESMERNAWDGVQSATMCKSSAKPIWFHFCFLIWLSLPI</sequence>
<keyword evidence="2" id="KW-1185">Reference proteome</keyword>